<keyword evidence="2" id="KW-1185">Reference proteome</keyword>
<protein>
    <submittedName>
        <fullName evidence="1">Uncharacterized protein</fullName>
    </submittedName>
</protein>
<sequence length="132" mass="15083">MILRLSLLQLQANISKELFEVTIQDDIGSTTAMISDKIGEELLSLTVVEIHDIRCIKKQLLPLIPVQHKLLWKTFTIQIKKFFAKNKDSSLAKLFIVMVGNTLLSTQLLQLLIAYTFAFDSMDFAAYFLEMD</sequence>
<reference evidence="1 2" key="1">
    <citation type="submission" date="2020-09" db="EMBL/GenBank/DDBJ databases">
        <title>De no assembly of potato wild relative species, Solanum commersonii.</title>
        <authorList>
            <person name="Cho K."/>
        </authorList>
    </citation>
    <scope>NUCLEOTIDE SEQUENCE [LARGE SCALE GENOMIC DNA]</scope>
    <source>
        <strain evidence="1">LZ3.2</strain>
        <tissue evidence="1">Leaf</tissue>
    </source>
</reference>
<proteinExistence type="predicted"/>
<accession>A0A9J5XFY6</accession>
<gene>
    <name evidence="1" type="ORF">H5410_046536</name>
</gene>
<feature type="non-terminal residue" evidence="1">
    <location>
        <position position="1"/>
    </location>
</feature>
<comment type="caution">
    <text evidence="1">The sequence shown here is derived from an EMBL/GenBank/DDBJ whole genome shotgun (WGS) entry which is preliminary data.</text>
</comment>
<name>A0A9J5XFY6_SOLCO</name>
<dbReference type="AlphaFoldDB" id="A0A9J5XFY6"/>
<dbReference type="OrthoDB" id="1305278at2759"/>
<evidence type="ECO:0000313" key="1">
    <source>
        <dbReference type="EMBL" id="KAG5586102.1"/>
    </source>
</evidence>
<dbReference type="Proteomes" id="UP000824120">
    <property type="component" value="Chromosome 9"/>
</dbReference>
<evidence type="ECO:0000313" key="2">
    <source>
        <dbReference type="Proteomes" id="UP000824120"/>
    </source>
</evidence>
<organism evidence="1 2">
    <name type="scientific">Solanum commersonii</name>
    <name type="common">Commerson's wild potato</name>
    <name type="synonym">Commerson's nightshade</name>
    <dbReference type="NCBI Taxonomy" id="4109"/>
    <lineage>
        <taxon>Eukaryota</taxon>
        <taxon>Viridiplantae</taxon>
        <taxon>Streptophyta</taxon>
        <taxon>Embryophyta</taxon>
        <taxon>Tracheophyta</taxon>
        <taxon>Spermatophyta</taxon>
        <taxon>Magnoliopsida</taxon>
        <taxon>eudicotyledons</taxon>
        <taxon>Gunneridae</taxon>
        <taxon>Pentapetalae</taxon>
        <taxon>asterids</taxon>
        <taxon>lamiids</taxon>
        <taxon>Solanales</taxon>
        <taxon>Solanaceae</taxon>
        <taxon>Solanoideae</taxon>
        <taxon>Solaneae</taxon>
        <taxon>Solanum</taxon>
    </lineage>
</organism>
<dbReference type="EMBL" id="JACXVP010000009">
    <property type="protein sequence ID" value="KAG5586102.1"/>
    <property type="molecule type" value="Genomic_DNA"/>
</dbReference>